<accession>A0ABT1CXF5</accession>
<proteinExistence type="predicted"/>
<dbReference type="CDD" id="cd02440">
    <property type="entry name" value="AdoMet_MTases"/>
    <property type="match status" value="1"/>
</dbReference>
<keyword evidence="1" id="KW-0489">Methyltransferase</keyword>
<dbReference type="Gene3D" id="3.40.50.150">
    <property type="entry name" value="Vaccinia Virus protein VP39"/>
    <property type="match status" value="1"/>
</dbReference>
<dbReference type="GO" id="GO:0008168">
    <property type="term" value="F:methyltransferase activity"/>
    <property type="evidence" value="ECO:0007669"/>
    <property type="project" value="UniProtKB-KW"/>
</dbReference>
<reference evidence="1 2" key="1">
    <citation type="submission" date="2020-01" db="EMBL/GenBank/DDBJ databases">
        <title>Genomes of bacteria type strains.</title>
        <authorList>
            <person name="Chen J."/>
            <person name="Zhu S."/>
            <person name="Yang J."/>
        </authorList>
    </citation>
    <scope>NUCLEOTIDE SEQUENCE [LARGE SCALE GENOMIC DNA]</scope>
    <source>
        <strain evidence="1 2">DSM 16655</strain>
    </source>
</reference>
<dbReference type="Proteomes" id="UP001320715">
    <property type="component" value="Unassembled WGS sequence"/>
</dbReference>
<dbReference type="GO" id="GO:0032259">
    <property type="term" value="P:methylation"/>
    <property type="evidence" value="ECO:0007669"/>
    <property type="project" value="UniProtKB-KW"/>
</dbReference>
<dbReference type="RefSeq" id="WP_252917524.1">
    <property type="nucleotide sequence ID" value="NZ_JAAAML010000005.1"/>
</dbReference>
<comment type="caution">
    <text evidence="1">The sequence shown here is derived from an EMBL/GenBank/DDBJ whole genome shotgun (WGS) entry which is preliminary data.</text>
</comment>
<keyword evidence="2" id="KW-1185">Reference proteome</keyword>
<organism evidence="1 2">
    <name type="scientific">Hoeflea alexandrii</name>
    <dbReference type="NCBI Taxonomy" id="288436"/>
    <lineage>
        <taxon>Bacteria</taxon>
        <taxon>Pseudomonadati</taxon>
        <taxon>Pseudomonadota</taxon>
        <taxon>Alphaproteobacteria</taxon>
        <taxon>Hyphomicrobiales</taxon>
        <taxon>Rhizobiaceae</taxon>
        <taxon>Hoeflea</taxon>
    </lineage>
</organism>
<dbReference type="EMBL" id="JAAAML010000005">
    <property type="protein sequence ID" value="MCO6410891.1"/>
    <property type="molecule type" value="Genomic_DNA"/>
</dbReference>
<gene>
    <name evidence="1" type="ORF">GTW23_22120</name>
</gene>
<sequence>MQDFSDFLTECDRAPRLNNLAGFFSETAAGRGGVPIRKPVVDMRLLPNDNLLHRIVELHARRQGFFDQHYHGSIPYRLEEECRMAHALLRYSQQSTRDISLYSLGTAEGTMARTISELGQGKIRSLSCSPNEENHKCFMAFGNPPHAQFYLGPFHRLTDAYMRSEESLEQFADGFDVILEDTTFQMYSPNRHQQIAFVARHLKDDGILLLVEKFQAADRRDYEAREAQKDFGYKPRYFGLDEIERKTRQVLTTMHDSEVTLAAMAKAVYAHFRHCVITWNSGNFYGLAASNSADKLERYLSLLVQPAIPLEYVYGPEPYTELPL</sequence>
<protein>
    <submittedName>
        <fullName evidence="1">Class I SAM-dependent methyltransferase</fullName>
    </submittedName>
</protein>
<name>A0ABT1CXF5_9HYPH</name>
<dbReference type="SUPFAM" id="SSF53335">
    <property type="entry name" value="S-adenosyl-L-methionine-dependent methyltransferases"/>
    <property type="match status" value="1"/>
</dbReference>
<evidence type="ECO:0000313" key="2">
    <source>
        <dbReference type="Proteomes" id="UP001320715"/>
    </source>
</evidence>
<dbReference type="InterPro" id="IPR029063">
    <property type="entry name" value="SAM-dependent_MTases_sf"/>
</dbReference>
<keyword evidence="1" id="KW-0808">Transferase</keyword>
<evidence type="ECO:0000313" key="1">
    <source>
        <dbReference type="EMBL" id="MCO6410891.1"/>
    </source>
</evidence>